<dbReference type="KEGG" id="vg:18563237"/>
<sequence>MPNRPAKSPRTEKEHFINESFQIAKDLIYSLPIVPRYDLISQLAQDIERGDFDDLGGFSENRQGYLDRAKTILRLRNIIIS</sequence>
<dbReference type="Proteomes" id="UP000009273">
    <property type="component" value="Segment"/>
</dbReference>
<protein>
    <submittedName>
        <fullName evidence="1">Gp18</fullName>
    </submittedName>
</protein>
<proteinExistence type="predicted"/>
<dbReference type="EMBL" id="JN638751">
    <property type="protein sequence ID" value="AEO93289.1"/>
    <property type="molecule type" value="Genomic_DNA"/>
</dbReference>
<accession>G3MB88</accession>
<reference evidence="1 2" key="1">
    <citation type="submission" date="2011-09" db="EMBL/GenBank/DDBJ databases">
        <authorList>
            <person name="Pope W.H."/>
            <person name="Pedulla M.L."/>
            <person name="Ford M.E."/>
            <person name="Peebles C.L."/>
            <person name="Hatfull G.H."/>
            <person name="Hendrix R.W."/>
        </authorList>
    </citation>
    <scope>NUCLEOTIDE SEQUENCE [LARGE SCALE GENOMIC DNA]</scope>
    <source>
        <strain evidence="1">G</strain>
    </source>
</reference>
<keyword evidence="2" id="KW-1185">Reference proteome</keyword>
<name>G3MB88_9CAUD</name>
<evidence type="ECO:0000313" key="2">
    <source>
        <dbReference type="Proteomes" id="UP000009273"/>
    </source>
</evidence>
<dbReference type="GeneID" id="18563237"/>
<evidence type="ECO:0000313" key="1">
    <source>
        <dbReference type="EMBL" id="AEO93289.1"/>
    </source>
</evidence>
<dbReference type="RefSeq" id="YP_009015329.1">
    <property type="nucleotide sequence ID" value="NC_023719.1"/>
</dbReference>
<organism evidence="1 2">
    <name type="scientific">Bacillus phage G</name>
    <dbReference type="NCBI Taxonomy" id="2884420"/>
    <lineage>
        <taxon>Viruses</taxon>
        <taxon>Duplodnaviria</taxon>
        <taxon>Heunggongvirae</taxon>
        <taxon>Uroviricota</taxon>
        <taxon>Caudoviricetes</taxon>
        <taxon>Donellivirus</taxon>
        <taxon>Donellivirus gee</taxon>
    </lineage>
</organism>
<gene>
    <name evidence="1" type="primary">18</name>
    <name evidence="1" type="ORF">G_18</name>
</gene>